<reference evidence="1 2" key="1">
    <citation type="submission" date="2017-11" db="EMBL/GenBank/DDBJ databases">
        <title>Streptomyces carmine sp. nov., a novel actinomycete isolated from Sophora alopecuroides in Xinjiang, China.</title>
        <authorList>
            <person name="Wang Y."/>
            <person name="Luo X."/>
            <person name="Wan C."/>
            <person name="Zhang L."/>
        </authorList>
    </citation>
    <scope>NUCLEOTIDE SEQUENCE [LARGE SCALE GENOMIC DNA]</scope>
    <source>
        <strain evidence="1 2">TRM SA0054</strain>
    </source>
</reference>
<keyword evidence="2" id="KW-1185">Reference proteome</keyword>
<gene>
    <name evidence="1" type="ORF">CUT44_32510</name>
</gene>
<comment type="caution">
    <text evidence="1">The sequence shown here is derived from an EMBL/GenBank/DDBJ whole genome shotgun (WGS) entry which is preliminary data.</text>
</comment>
<dbReference type="Proteomes" id="UP000230407">
    <property type="component" value="Unassembled WGS sequence"/>
</dbReference>
<protein>
    <submittedName>
        <fullName evidence="1">Uncharacterized protein</fullName>
    </submittedName>
</protein>
<accession>A0A2M8LPP3</accession>
<evidence type="ECO:0000313" key="1">
    <source>
        <dbReference type="EMBL" id="PJE93910.1"/>
    </source>
</evidence>
<dbReference type="EMBL" id="PGGW01000071">
    <property type="protein sequence ID" value="PJE93910.1"/>
    <property type="molecule type" value="Genomic_DNA"/>
</dbReference>
<evidence type="ECO:0000313" key="2">
    <source>
        <dbReference type="Proteomes" id="UP000230407"/>
    </source>
</evidence>
<proteinExistence type="predicted"/>
<sequence>MTPSAQGTDGSVEWLEGVSGGVFDCVDTRAESSCAGPSAAVAAAGRSASVPAERAVASAADSTFRQVPPGPLAARREVFLIWIFFRPSLAVQWSVCTGRRTHLAV</sequence>
<name>A0A2M8LPP3_9ACTN</name>
<dbReference type="AlphaFoldDB" id="A0A2M8LPP3"/>
<organism evidence="1 2">
    <name type="scientific">Streptomyces carminius</name>
    <dbReference type="NCBI Taxonomy" id="2665496"/>
    <lineage>
        <taxon>Bacteria</taxon>
        <taxon>Bacillati</taxon>
        <taxon>Actinomycetota</taxon>
        <taxon>Actinomycetes</taxon>
        <taxon>Kitasatosporales</taxon>
        <taxon>Streptomycetaceae</taxon>
        <taxon>Streptomyces</taxon>
    </lineage>
</organism>